<gene>
    <name evidence="2" type="ORF">NITHO_160007</name>
</gene>
<organism evidence="2 3">
    <name type="scientific">Nitrolancea hollandica Lb</name>
    <dbReference type="NCBI Taxonomy" id="1129897"/>
    <lineage>
        <taxon>Bacteria</taxon>
        <taxon>Pseudomonadati</taxon>
        <taxon>Thermomicrobiota</taxon>
        <taxon>Thermomicrobia</taxon>
        <taxon>Sphaerobacterales</taxon>
        <taxon>Sphaerobacterineae</taxon>
        <taxon>Sphaerobacteraceae</taxon>
        <taxon>Nitrolancea</taxon>
    </lineage>
</organism>
<name>I4EDT8_9BACT</name>
<dbReference type="GO" id="GO:0008081">
    <property type="term" value="F:phosphoric diester hydrolase activity"/>
    <property type="evidence" value="ECO:0007669"/>
    <property type="project" value="InterPro"/>
</dbReference>
<protein>
    <submittedName>
        <fullName evidence="2">Glycerophosphoryl diester phosphodiesterase</fullName>
    </submittedName>
</protein>
<dbReference type="AlphaFoldDB" id="I4EDT8"/>
<evidence type="ECO:0000313" key="3">
    <source>
        <dbReference type="Proteomes" id="UP000004221"/>
    </source>
</evidence>
<sequence>MTAHRPLIIAHRGGFPQEPDNSAAAFQHAITVGADGLECDVRRTADGILVLTHDEAIRVNGRRIQVPESSFASLRDAMPWLLTLPEFLEAFGQKAAILNVDLKARGFEAEVLDLLRQFAVVERTVISTTSIESLRKLASLEPGLRLGLSRGQWVTSVPSRLAREALAAVIRTTLPLLLFELRFSRATAIMLQHAIVAPGLVARLHQHGYRVFAWTVDDALEARRVAAARVDGIATDVPGRIMAALAVTPSTPA</sequence>
<evidence type="ECO:0000313" key="2">
    <source>
        <dbReference type="EMBL" id="CCF82850.1"/>
    </source>
</evidence>
<dbReference type="Pfam" id="PF03009">
    <property type="entry name" value="GDPD"/>
    <property type="match status" value="1"/>
</dbReference>
<dbReference type="RefSeq" id="WP_008475326.1">
    <property type="nucleotide sequence ID" value="NZ_CAGS01000068.1"/>
</dbReference>
<accession>I4EDT8</accession>
<dbReference type="InterPro" id="IPR017946">
    <property type="entry name" value="PLC-like_Pdiesterase_TIM-brl"/>
</dbReference>
<dbReference type="CDD" id="cd08556">
    <property type="entry name" value="GDPD"/>
    <property type="match status" value="1"/>
</dbReference>
<feature type="domain" description="GP-PDE" evidence="1">
    <location>
        <begin position="6"/>
        <end position="245"/>
    </location>
</feature>
<dbReference type="PANTHER" id="PTHR46211">
    <property type="entry name" value="GLYCEROPHOSPHORYL DIESTER PHOSPHODIESTERASE"/>
    <property type="match status" value="1"/>
</dbReference>
<comment type="caution">
    <text evidence="2">The sequence shown here is derived from an EMBL/GenBank/DDBJ whole genome shotgun (WGS) entry which is preliminary data.</text>
</comment>
<dbReference type="Gene3D" id="3.20.20.190">
    <property type="entry name" value="Phosphatidylinositol (PI) phosphodiesterase"/>
    <property type="match status" value="1"/>
</dbReference>
<evidence type="ECO:0000259" key="1">
    <source>
        <dbReference type="PROSITE" id="PS51704"/>
    </source>
</evidence>
<proteinExistence type="predicted"/>
<dbReference type="PANTHER" id="PTHR46211:SF1">
    <property type="entry name" value="GLYCEROPHOSPHODIESTER PHOSPHODIESTERASE, CYTOPLASMIC"/>
    <property type="match status" value="1"/>
</dbReference>
<dbReference type="PROSITE" id="PS51704">
    <property type="entry name" value="GP_PDE"/>
    <property type="match status" value="1"/>
</dbReference>
<dbReference type="OrthoDB" id="384721at2"/>
<reference evidence="2 3" key="1">
    <citation type="journal article" date="2012" name="ISME J.">
        <title>Nitrification expanded: discovery, physiology and genomics of a nitrite-oxidizing bacterium from the phylum Chloroflexi.</title>
        <authorList>
            <person name="Sorokin D.Y."/>
            <person name="Lucker S."/>
            <person name="Vejmelkova D."/>
            <person name="Kostrikina N.A."/>
            <person name="Kleerebezem R."/>
            <person name="Rijpstra W.I."/>
            <person name="Damste J.S."/>
            <person name="Le Paslier D."/>
            <person name="Muyzer G."/>
            <person name="Wagner M."/>
            <person name="van Loosdrecht M.C."/>
            <person name="Daims H."/>
        </authorList>
    </citation>
    <scope>NUCLEOTIDE SEQUENCE [LARGE SCALE GENOMIC DNA]</scope>
    <source>
        <strain evidence="3">none</strain>
    </source>
</reference>
<dbReference type="SUPFAM" id="SSF51695">
    <property type="entry name" value="PLC-like phosphodiesterases"/>
    <property type="match status" value="1"/>
</dbReference>
<dbReference type="GO" id="GO:0006629">
    <property type="term" value="P:lipid metabolic process"/>
    <property type="evidence" value="ECO:0007669"/>
    <property type="project" value="InterPro"/>
</dbReference>
<keyword evidence="3" id="KW-1185">Reference proteome</keyword>
<dbReference type="InterPro" id="IPR030395">
    <property type="entry name" value="GP_PDE_dom"/>
</dbReference>
<dbReference type="Proteomes" id="UP000004221">
    <property type="component" value="Unassembled WGS sequence"/>
</dbReference>
<dbReference type="EMBL" id="CAGS01000068">
    <property type="protein sequence ID" value="CCF82850.1"/>
    <property type="molecule type" value="Genomic_DNA"/>
</dbReference>